<comment type="caution">
    <text evidence="1">The sequence shown here is derived from an EMBL/GenBank/DDBJ whole genome shotgun (WGS) entry which is preliminary data.</text>
</comment>
<protein>
    <submittedName>
        <fullName evidence="1">Uncharacterized protein</fullName>
    </submittedName>
</protein>
<sequence>MLVKLKKLDFVLLAILLFTVSILTLVICNIKWGIITLGPSEETKVRVNGHSESLDSIIHVEVIPVTTDGNIKLSRGDDWFDPEKGIGYNIKDSRIETYHYNEKT</sequence>
<organism evidence="1 2">
    <name type="scientific">Streptococcus mitis</name>
    <dbReference type="NCBI Taxonomy" id="28037"/>
    <lineage>
        <taxon>Bacteria</taxon>
        <taxon>Bacillati</taxon>
        <taxon>Bacillota</taxon>
        <taxon>Bacilli</taxon>
        <taxon>Lactobacillales</taxon>
        <taxon>Streptococcaceae</taxon>
        <taxon>Streptococcus</taxon>
        <taxon>Streptococcus mitis group</taxon>
    </lineage>
</organism>
<dbReference type="Proteomes" id="UP000467560">
    <property type="component" value="Unassembled WGS sequence"/>
</dbReference>
<dbReference type="RefSeq" id="WP_153224715.1">
    <property type="nucleotide sequence ID" value="NZ_WIJK01000003.1"/>
</dbReference>
<accession>A0A7X1RKU3</accession>
<reference evidence="1 2" key="1">
    <citation type="submission" date="2019-10" db="EMBL/GenBank/DDBJ databases">
        <title>Streptococcus mitis of the oral and urogenital tracts.</title>
        <authorList>
            <person name="Price T."/>
            <person name="Mores C.R."/>
            <person name="Putonti C."/>
            <person name="Wolfe A.J."/>
        </authorList>
    </citation>
    <scope>NUCLEOTIDE SEQUENCE [LARGE SCALE GENOMIC DNA]</scope>
    <source>
        <strain evidence="1 2">SM16</strain>
    </source>
</reference>
<gene>
    <name evidence="1" type="ORF">GEZ89_01525</name>
</gene>
<dbReference type="AlphaFoldDB" id="A0A7X1RKU3"/>
<proteinExistence type="predicted"/>
<evidence type="ECO:0000313" key="2">
    <source>
        <dbReference type="Proteomes" id="UP000467560"/>
    </source>
</evidence>
<name>A0A7X1RKU3_STRMT</name>
<dbReference type="EMBL" id="WIJK01000003">
    <property type="protein sequence ID" value="MQQ51669.1"/>
    <property type="molecule type" value="Genomic_DNA"/>
</dbReference>
<evidence type="ECO:0000313" key="1">
    <source>
        <dbReference type="EMBL" id="MQQ51669.1"/>
    </source>
</evidence>